<evidence type="ECO:0000313" key="1">
    <source>
        <dbReference type="EMBL" id="MBP2331938.1"/>
    </source>
</evidence>
<organism evidence="1 2">
    <name type="scientific">Corynebacterium freneyi</name>
    <dbReference type="NCBI Taxonomy" id="134034"/>
    <lineage>
        <taxon>Bacteria</taxon>
        <taxon>Bacillati</taxon>
        <taxon>Actinomycetota</taxon>
        <taxon>Actinomycetes</taxon>
        <taxon>Mycobacteriales</taxon>
        <taxon>Corynebacteriaceae</taxon>
        <taxon>Corynebacterium</taxon>
    </lineage>
</organism>
<evidence type="ECO:0000313" key="2">
    <source>
        <dbReference type="Proteomes" id="UP001519305"/>
    </source>
</evidence>
<accession>A0ABS4U5L2</accession>
<name>A0ABS4U5L2_9CORY</name>
<keyword evidence="2" id="KW-1185">Reference proteome</keyword>
<protein>
    <submittedName>
        <fullName evidence="1">Uncharacterized protein</fullName>
    </submittedName>
</protein>
<sequence>MEELVFGLQFRASGDIEHGRGMKIRESDFEIVEYGSAEVALFGA</sequence>
<comment type="caution">
    <text evidence="1">The sequence shown here is derived from an EMBL/GenBank/DDBJ whole genome shotgun (WGS) entry which is preliminary data.</text>
</comment>
<dbReference type="RefSeq" id="WP_256388230.1">
    <property type="nucleotide sequence ID" value="NZ_CP047357.1"/>
</dbReference>
<dbReference type="EMBL" id="JAGINY010000001">
    <property type="protein sequence ID" value="MBP2331938.1"/>
    <property type="molecule type" value="Genomic_DNA"/>
</dbReference>
<proteinExistence type="predicted"/>
<gene>
    <name evidence="1" type="ORF">JOF33_000637</name>
</gene>
<dbReference type="Proteomes" id="UP001519305">
    <property type="component" value="Unassembled WGS sequence"/>
</dbReference>
<reference evidence="1 2" key="1">
    <citation type="submission" date="2021-03" db="EMBL/GenBank/DDBJ databases">
        <title>Sequencing the genomes of 1000 actinobacteria strains.</title>
        <authorList>
            <person name="Klenk H.-P."/>
        </authorList>
    </citation>
    <scope>NUCLEOTIDE SEQUENCE [LARGE SCALE GENOMIC DNA]</scope>
    <source>
        <strain evidence="1 2">DSM 44506</strain>
    </source>
</reference>